<evidence type="ECO:0000313" key="3">
    <source>
        <dbReference type="Proteomes" id="UP000535589"/>
    </source>
</evidence>
<keyword evidence="3" id="KW-1185">Reference proteome</keyword>
<feature type="chain" id="PRO_5031082646" evidence="1">
    <location>
        <begin position="31"/>
        <end position="172"/>
    </location>
</feature>
<accession>A0A7X8YH13</accession>
<protein>
    <submittedName>
        <fullName evidence="2">Uncharacterized protein</fullName>
    </submittedName>
</protein>
<name>A0A7X8YH13_9VIBR</name>
<dbReference type="AlphaFoldDB" id="A0A7X8YH13"/>
<organism evidence="2 3">
    <name type="scientific">Vibrio agarilyticus</name>
    <dbReference type="NCBI Taxonomy" id="2726741"/>
    <lineage>
        <taxon>Bacteria</taxon>
        <taxon>Pseudomonadati</taxon>
        <taxon>Pseudomonadota</taxon>
        <taxon>Gammaproteobacteria</taxon>
        <taxon>Vibrionales</taxon>
        <taxon>Vibrionaceae</taxon>
        <taxon>Vibrio</taxon>
    </lineage>
</organism>
<dbReference type="Proteomes" id="UP000535589">
    <property type="component" value="Unassembled WGS sequence"/>
</dbReference>
<gene>
    <name evidence="2" type="ORF">HGP28_08715</name>
</gene>
<keyword evidence="1" id="KW-0732">Signal</keyword>
<dbReference type="RefSeq" id="WP_168836065.1">
    <property type="nucleotide sequence ID" value="NZ_JABAIK010000007.1"/>
</dbReference>
<evidence type="ECO:0000256" key="1">
    <source>
        <dbReference type="SAM" id="SignalP"/>
    </source>
</evidence>
<reference evidence="2 3" key="1">
    <citation type="submission" date="2020-04" db="EMBL/GenBank/DDBJ databases">
        <title>Vibrio sp. SM6, a novel species isolated from seawater.</title>
        <authorList>
            <person name="Wang X."/>
        </authorList>
    </citation>
    <scope>NUCLEOTIDE SEQUENCE [LARGE SCALE GENOMIC DNA]</scope>
    <source>
        <strain evidence="2 3">SM6</strain>
    </source>
</reference>
<dbReference type="Pfam" id="PF20125">
    <property type="entry name" value="DUF6515"/>
    <property type="match status" value="1"/>
</dbReference>
<sequence length="172" mass="18908">MSLLFRRHTRRLRACLVGVLALSLVAPTFAGPIVVHKPHKRPNKVIVVKPNKKPAYKRPIVIVPKRHRAYHKHHLPKAAAFIAIAGITYAVINNAYYQRQGDQYIHVEKPMVANSGALKSSIAATSPGVVTKHLPHNASEVTVDGTVFFVHNGQWYAPIAGSTDYVTVAAQL</sequence>
<feature type="signal peptide" evidence="1">
    <location>
        <begin position="1"/>
        <end position="30"/>
    </location>
</feature>
<dbReference type="InterPro" id="IPR045398">
    <property type="entry name" value="DUF6515"/>
</dbReference>
<dbReference type="EMBL" id="JABAIK010000007">
    <property type="protein sequence ID" value="NLS12971.1"/>
    <property type="molecule type" value="Genomic_DNA"/>
</dbReference>
<evidence type="ECO:0000313" key="2">
    <source>
        <dbReference type="EMBL" id="NLS12971.1"/>
    </source>
</evidence>
<comment type="caution">
    <text evidence="2">The sequence shown here is derived from an EMBL/GenBank/DDBJ whole genome shotgun (WGS) entry which is preliminary data.</text>
</comment>
<proteinExistence type="predicted"/>